<dbReference type="PANTHER" id="PTHR11607:SF69">
    <property type="entry name" value="ALPHA-MANNOSIDASE 2"/>
    <property type="match status" value="1"/>
</dbReference>
<sequence>TFDDYYKDQTQHILNNMVVKLHEDSRRKMIWSEISYFSKWWDGIDEQKRDAVR</sequence>
<dbReference type="InterPro" id="IPR000602">
    <property type="entry name" value="Glyco_hydro_38_N"/>
</dbReference>
<dbReference type="AlphaFoldDB" id="A0ABD0R255"/>
<dbReference type="EMBL" id="JAMKFB020000005">
    <property type="protein sequence ID" value="KAL0192489.1"/>
    <property type="molecule type" value="Genomic_DNA"/>
</dbReference>
<feature type="non-terminal residue" evidence="2">
    <location>
        <position position="53"/>
    </location>
</feature>
<name>A0ABD0R255_CIRMR</name>
<dbReference type="InterPro" id="IPR011330">
    <property type="entry name" value="Glyco_hydro/deAcase_b/a-brl"/>
</dbReference>
<organism evidence="2 3">
    <name type="scientific">Cirrhinus mrigala</name>
    <name type="common">Mrigala</name>
    <dbReference type="NCBI Taxonomy" id="683832"/>
    <lineage>
        <taxon>Eukaryota</taxon>
        <taxon>Metazoa</taxon>
        <taxon>Chordata</taxon>
        <taxon>Craniata</taxon>
        <taxon>Vertebrata</taxon>
        <taxon>Euteleostomi</taxon>
        <taxon>Actinopterygii</taxon>
        <taxon>Neopterygii</taxon>
        <taxon>Teleostei</taxon>
        <taxon>Ostariophysi</taxon>
        <taxon>Cypriniformes</taxon>
        <taxon>Cyprinidae</taxon>
        <taxon>Labeoninae</taxon>
        <taxon>Labeonini</taxon>
        <taxon>Cirrhinus</taxon>
    </lineage>
</organism>
<reference evidence="2 3" key="1">
    <citation type="submission" date="2024-05" db="EMBL/GenBank/DDBJ databases">
        <title>Genome sequencing and assembly of Indian major carp, Cirrhinus mrigala (Hamilton, 1822).</title>
        <authorList>
            <person name="Mohindra V."/>
            <person name="Chowdhury L.M."/>
            <person name="Lal K."/>
            <person name="Jena J.K."/>
        </authorList>
    </citation>
    <scope>NUCLEOTIDE SEQUENCE [LARGE SCALE GENOMIC DNA]</scope>
    <source>
        <strain evidence="2">CM1030</strain>
        <tissue evidence="2">Blood</tissue>
    </source>
</reference>
<keyword evidence="3" id="KW-1185">Reference proteome</keyword>
<protein>
    <recommendedName>
        <fullName evidence="1">Glycoside hydrolase family 38 N-terminal domain-containing protein</fullName>
    </recommendedName>
</protein>
<dbReference type="InterPro" id="IPR050843">
    <property type="entry name" value="Glycosyl_Hydrlase_38"/>
</dbReference>
<feature type="domain" description="Glycoside hydrolase family 38 N-terminal" evidence="1">
    <location>
        <begin position="1"/>
        <end position="50"/>
    </location>
</feature>
<dbReference type="SUPFAM" id="SSF88713">
    <property type="entry name" value="Glycoside hydrolase/deacetylase"/>
    <property type="match status" value="1"/>
</dbReference>
<accession>A0ABD0R255</accession>
<comment type="caution">
    <text evidence="2">The sequence shown here is derived from an EMBL/GenBank/DDBJ whole genome shotgun (WGS) entry which is preliminary data.</text>
</comment>
<dbReference type="PANTHER" id="PTHR11607">
    <property type="entry name" value="ALPHA-MANNOSIDASE"/>
    <property type="match status" value="1"/>
</dbReference>
<evidence type="ECO:0000259" key="1">
    <source>
        <dbReference type="Pfam" id="PF01074"/>
    </source>
</evidence>
<proteinExistence type="predicted"/>
<dbReference type="Gene3D" id="3.20.110.10">
    <property type="entry name" value="Glycoside hydrolase 38, N terminal domain"/>
    <property type="match status" value="1"/>
</dbReference>
<feature type="non-terminal residue" evidence="2">
    <location>
        <position position="1"/>
    </location>
</feature>
<evidence type="ECO:0000313" key="2">
    <source>
        <dbReference type="EMBL" id="KAL0192489.1"/>
    </source>
</evidence>
<gene>
    <name evidence="2" type="ORF">M9458_010785</name>
</gene>
<dbReference type="InterPro" id="IPR027291">
    <property type="entry name" value="Glyco_hydro_38_N_sf"/>
</dbReference>
<evidence type="ECO:0000313" key="3">
    <source>
        <dbReference type="Proteomes" id="UP001529510"/>
    </source>
</evidence>
<dbReference type="Proteomes" id="UP001529510">
    <property type="component" value="Unassembled WGS sequence"/>
</dbReference>
<dbReference type="Pfam" id="PF01074">
    <property type="entry name" value="Glyco_hydro_38N"/>
    <property type="match status" value="1"/>
</dbReference>